<protein>
    <submittedName>
        <fullName evidence="1">Uncharacterized protein</fullName>
    </submittedName>
</protein>
<evidence type="ECO:0000313" key="2">
    <source>
        <dbReference type="Proteomes" id="UP000049828"/>
    </source>
</evidence>
<sequence length="208" mass="25023">MGEQYTIAERMKQLRNITGFNRAEFARQQGIPLRTIEEWEAGRRKMPEYVLRLLAYKIQLESSKKDQRIHIIQDENNKSIVLINDIRFKSRRNIDWNEIEEYLKEYIGNTYEILETCEKIYIGNDFPDEFCHSKDKIRLKGANEKAKAKKGWYRYDTRFGIPKYDENGELEGYHIYSAKMLVRRDEDGKLYLYDFVRTKKETSNPLRQ</sequence>
<dbReference type="SUPFAM" id="SSF47413">
    <property type="entry name" value="lambda repressor-like DNA-binding domains"/>
    <property type="match status" value="1"/>
</dbReference>
<dbReference type="Proteomes" id="UP000049828">
    <property type="component" value="Unassembled WGS sequence"/>
</dbReference>
<reference evidence="2" key="1">
    <citation type="submission" date="2015-05" db="EMBL/GenBank/DDBJ databases">
        <authorList>
            <consortium name="Pathogen Informatics"/>
        </authorList>
    </citation>
    <scope>NUCLEOTIDE SEQUENCE [LARGE SCALE GENOMIC DNA]</scope>
    <source>
        <strain evidence="2">L1-83</strain>
    </source>
</reference>
<dbReference type="CDD" id="cd00093">
    <property type="entry name" value="HTH_XRE"/>
    <property type="match status" value="1"/>
</dbReference>
<evidence type="ECO:0000313" key="1">
    <source>
        <dbReference type="EMBL" id="CRL43398.1"/>
    </source>
</evidence>
<name>A0A0M6X0U2_9FIRM</name>
<dbReference type="OrthoDB" id="2039658at2"/>
<dbReference type="GO" id="GO:0003677">
    <property type="term" value="F:DNA binding"/>
    <property type="evidence" value="ECO:0007669"/>
    <property type="project" value="InterPro"/>
</dbReference>
<dbReference type="InterPro" id="IPR010982">
    <property type="entry name" value="Lambda_DNA-bd_dom_sf"/>
</dbReference>
<keyword evidence="2" id="KW-1185">Reference proteome</keyword>
<proteinExistence type="predicted"/>
<accession>A0A0M6X0U2</accession>
<dbReference type="RefSeq" id="WP_055040617.1">
    <property type="nucleotide sequence ID" value="NZ_CVRS01000131.1"/>
</dbReference>
<dbReference type="EMBL" id="CVRS01000131">
    <property type="protein sequence ID" value="CRL43398.1"/>
    <property type="molecule type" value="Genomic_DNA"/>
</dbReference>
<dbReference type="Gene3D" id="1.10.260.40">
    <property type="entry name" value="lambda repressor-like DNA-binding domains"/>
    <property type="match status" value="1"/>
</dbReference>
<dbReference type="STRING" id="360807.ERS852392_02059"/>
<gene>
    <name evidence="1" type="ORF">RIL183_10121</name>
</gene>
<dbReference type="InterPro" id="IPR001387">
    <property type="entry name" value="Cro/C1-type_HTH"/>
</dbReference>
<dbReference type="AlphaFoldDB" id="A0A0M6X0U2"/>
<organism evidence="1 2">
    <name type="scientific">Roseburia inulinivorans</name>
    <dbReference type="NCBI Taxonomy" id="360807"/>
    <lineage>
        <taxon>Bacteria</taxon>
        <taxon>Bacillati</taxon>
        <taxon>Bacillota</taxon>
        <taxon>Clostridia</taxon>
        <taxon>Lachnospirales</taxon>
        <taxon>Lachnospiraceae</taxon>
        <taxon>Roseburia</taxon>
    </lineage>
</organism>